<evidence type="ECO:0000256" key="3">
    <source>
        <dbReference type="ARBA" id="ARBA00022692"/>
    </source>
</evidence>
<evidence type="ECO:0000256" key="7">
    <source>
        <dbReference type="SAM" id="Phobius"/>
    </source>
</evidence>
<feature type="transmembrane region" description="Helical" evidence="7">
    <location>
        <begin position="292"/>
        <end position="316"/>
    </location>
</feature>
<comment type="similarity">
    <text evidence="6">Belongs to the ABC-4 integral membrane protein family.</text>
</comment>
<keyword evidence="10" id="KW-1185">Reference proteome</keyword>
<sequence length="875" mass="88303">MFGSARLVRRRATGHLGVSLTAGLTALVTAVLLVSAVVLAPSVAESALERTLDDADAAEASLAGSTGLDGRWTELDEDVRSAAADSGVVGAVTATVIGTAFTLPGTADRTRVAVGYVQDAGSRARLDAGRWPDGGAAAAETVVHRAAADELGLEPGDAIEVRPLTGSAGPVPVTVVGTYEPDAPGHPVWRDYGAGVRPAGGDGFTVLGPLLFDRDDLLDRVVASSATAQWLLPLDTSAVTLGSAGHAADALRGLTSTLSDLRAGEAGQQMAVTGDVAALVERADDAASSTRALLLVVVAMLTVLGVWALAFTARLVAVRRAPATALLRSRGAGERTVLRWSALGTAVPAVLVAVLAPPLADAALDESVLTGSAWAVSVGVAALWLVMMVAADVRAGRSMTGVVADSSRPRRAGAQRAGLDLVLLALGAIALQQLRRPPEEASEVVLVAAPALVVLAGAVVLIRALPWVARAAGAVGSRLAGAAAMLGGQETSRRTTRHVAASVLVVLAVTVSVFAATTQSTWETFRVDGAEVSEPADVRVTTDGAGGESPDENRMLRLPGVEQAMPVVRTEVRTTGDVTVDVVGVDPRRAGTTARWDARLAGGPAGSKLELLGVGDDGTVPALVTSGLAERFGLSTGDATDIDLGGPGRTTVRVAGIVDAVPGTTAPNAMLTDGAALASALDRQRPDEWWLATTDDGRDAATAAADLPGVVDTATHAGARRLALNDPSSAGVGTGLTAGLGFAAVFVLIGVVVHALTSFRARAGEYAVLRAIGLDRRGVAGTVAVEHAVLLGFSTVTGLGLGLVVAWLVVPHAVGGLAGLARSSTVPPLHLDVPWPIVGALAAAVVALTVALIAVQTALTRRLDVAAVLREGGGG</sequence>
<feature type="transmembrane region" description="Helical" evidence="7">
    <location>
        <begin position="372"/>
        <end position="391"/>
    </location>
</feature>
<dbReference type="OrthoDB" id="3275641at2"/>
<organism evidence="9 10">
    <name type="scientific">Haloactinopolyspora alba</name>
    <dbReference type="NCBI Taxonomy" id="648780"/>
    <lineage>
        <taxon>Bacteria</taxon>
        <taxon>Bacillati</taxon>
        <taxon>Actinomycetota</taxon>
        <taxon>Actinomycetes</taxon>
        <taxon>Jiangellales</taxon>
        <taxon>Jiangellaceae</taxon>
        <taxon>Haloactinopolyspora</taxon>
    </lineage>
</organism>
<dbReference type="PANTHER" id="PTHR30572:SF4">
    <property type="entry name" value="ABC TRANSPORTER PERMEASE YTRF"/>
    <property type="match status" value="1"/>
</dbReference>
<keyword evidence="4 7" id="KW-1133">Transmembrane helix</keyword>
<evidence type="ECO:0000313" key="9">
    <source>
        <dbReference type="EMBL" id="PSK96633.1"/>
    </source>
</evidence>
<comment type="caution">
    <text evidence="9">The sequence shown here is derived from an EMBL/GenBank/DDBJ whole genome shotgun (WGS) entry which is preliminary data.</text>
</comment>
<comment type="subcellular location">
    <subcellularLocation>
        <location evidence="1">Cell membrane</location>
        <topology evidence="1">Multi-pass membrane protein</topology>
    </subcellularLocation>
</comment>
<accession>A0A2P8DHF7</accession>
<dbReference type="GO" id="GO:0022857">
    <property type="term" value="F:transmembrane transporter activity"/>
    <property type="evidence" value="ECO:0007669"/>
    <property type="project" value="TreeGrafter"/>
</dbReference>
<feature type="transmembrane region" description="Helical" evidence="7">
    <location>
        <begin position="778"/>
        <end position="810"/>
    </location>
</feature>
<proteinExistence type="inferred from homology"/>
<keyword evidence="5 7" id="KW-0472">Membrane</keyword>
<feature type="transmembrane region" description="Helical" evidence="7">
    <location>
        <begin position="417"/>
        <end position="434"/>
    </location>
</feature>
<dbReference type="InterPro" id="IPR050250">
    <property type="entry name" value="Macrolide_Exporter_MacB"/>
</dbReference>
<evidence type="ECO:0000313" key="10">
    <source>
        <dbReference type="Proteomes" id="UP000243528"/>
    </source>
</evidence>
<evidence type="ECO:0000256" key="5">
    <source>
        <dbReference type="ARBA" id="ARBA00023136"/>
    </source>
</evidence>
<evidence type="ECO:0000259" key="8">
    <source>
        <dbReference type="Pfam" id="PF02687"/>
    </source>
</evidence>
<name>A0A2P8DHF7_9ACTN</name>
<gene>
    <name evidence="9" type="ORF">CLV30_12513</name>
</gene>
<keyword evidence="3 7" id="KW-0812">Transmembrane</keyword>
<dbReference type="AlphaFoldDB" id="A0A2P8DHF7"/>
<feature type="transmembrane region" description="Helical" evidence="7">
    <location>
        <begin position="499"/>
        <end position="517"/>
    </location>
</feature>
<evidence type="ECO:0000256" key="2">
    <source>
        <dbReference type="ARBA" id="ARBA00022475"/>
    </source>
</evidence>
<dbReference type="InterPro" id="IPR003838">
    <property type="entry name" value="ABC3_permease_C"/>
</dbReference>
<dbReference type="PANTHER" id="PTHR30572">
    <property type="entry name" value="MEMBRANE COMPONENT OF TRANSPORTER-RELATED"/>
    <property type="match status" value="1"/>
</dbReference>
<evidence type="ECO:0000256" key="6">
    <source>
        <dbReference type="ARBA" id="ARBA00038076"/>
    </source>
</evidence>
<feature type="domain" description="ABC3 transporter permease C-terminal" evidence="8">
    <location>
        <begin position="741"/>
        <end position="856"/>
    </location>
</feature>
<dbReference type="RefSeq" id="WP_106539568.1">
    <property type="nucleotide sequence ID" value="NZ_PYGE01000025.1"/>
</dbReference>
<evidence type="ECO:0000256" key="1">
    <source>
        <dbReference type="ARBA" id="ARBA00004651"/>
    </source>
</evidence>
<feature type="transmembrane region" description="Helical" evidence="7">
    <location>
        <begin position="446"/>
        <end position="469"/>
    </location>
</feature>
<evidence type="ECO:0000256" key="4">
    <source>
        <dbReference type="ARBA" id="ARBA00022989"/>
    </source>
</evidence>
<reference evidence="9 10" key="1">
    <citation type="submission" date="2018-03" db="EMBL/GenBank/DDBJ databases">
        <title>Genomic Encyclopedia of Archaeal and Bacterial Type Strains, Phase II (KMG-II): from individual species to whole genera.</title>
        <authorList>
            <person name="Goeker M."/>
        </authorList>
    </citation>
    <scope>NUCLEOTIDE SEQUENCE [LARGE SCALE GENOMIC DNA]</scope>
    <source>
        <strain evidence="9 10">DSM 45211</strain>
    </source>
</reference>
<feature type="transmembrane region" description="Helical" evidence="7">
    <location>
        <begin position="337"/>
        <end position="360"/>
    </location>
</feature>
<feature type="transmembrane region" description="Helical" evidence="7">
    <location>
        <begin position="736"/>
        <end position="757"/>
    </location>
</feature>
<dbReference type="GO" id="GO:0005886">
    <property type="term" value="C:plasma membrane"/>
    <property type="evidence" value="ECO:0007669"/>
    <property type="project" value="UniProtKB-SubCell"/>
</dbReference>
<dbReference type="Pfam" id="PF02687">
    <property type="entry name" value="FtsX"/>
    <property type="match status" value="1"/>
</dbReference>
<keyword evidence="2" id="KW-1003">Cell membrane</keyword>
<feature type="transmembrane region" description="Helical" evidence="7">
    <location>
        <begin position="833"/>
        <end position="855"/>
    </location>
</feature>
<dbReference type="EMBL" id="PYGE01000025">
    <property type="protein sequence ID" value="PSK96633.1"/>
    <property type="molecule type" value="Genomic_DNA"/>
</dbReference>
<dbReference type="Proteomes" id="UP000243528">
    <property type="component" value="Unassembled WGS sequence"/>
</dbReference>
<protein>
    <submittedName>
        <fullName evidence="9">FtsX-like permease family protein</fullName>
    </submittedName>
</protein>